<sequence length="125" mass="13757">MGKQGPPRSPRPKYQNSNIAFGVKDYQVRCSDSLQGSDPSIGRRILGGGSDWNSKVLLLRGLKNDCGKISPTTGKSGWHKEVTPAYINEDRPPVQMYGRLLSLASSSLVDNHIAKKMGKKEEEEN</sequence>
<organism evidence="1 2">
    <name type="scientific">Rubroshorea leprosula</name>
    <dbReference type="NCBI Taxonomy" id="152421"/>
    <lineage>
        <taxon>Eukaryota</taxon>
        <taxon>Viridiplantae</taxon>
        <taxon>Streptophyta</taxon>
        <taxon>Embryophyta</taxon>
        <taxon>Tracheophyta</taxon>
        <taxon>Spermatophyta</taxon>
        <taxon>Magnoliopsida</taxon>
        <taxon>eudicotyledons</taxon>
        <taxon>Gunneridae</taxon>
        <taxon>Pentapetalae</taxon>
        <taxon>rosids</taxon>
        <taxon>malvids</taxon>
        <taxon>Malvales</taxon>
        <taxon>Dipterocarpaceae</taxon>
        <taxon>Rubroshorea</taxon>
    </lineage>
</organism>
<keyword evidence="2" id="KW-1185">Reference proteome</keyword>
<dbReference type="Proteomes" id="UP001054252">
    <property type="component" value="Unassembled WGS sequence"/>
</dbReference>
<proteinExistence type="predicted"/>
<name>A0AAV5I403_9ROSI</name>
<dbReference type="AlphaFoldDB" id="A0AAV5I403"/>
<protein>
    <submittedName>
        <fullName evidence="1">Uncharacterized protein</fullName>
    </submittedName>
</protein>
<comment type="caution">
    <text evidence="1">The sequence shown here is derived from an EMBL/GenBank/DDBJ whole genome shotgun (WGS) entry which is preliminary data.</text>
</comment>
<reference evidence="1 2" key="1">
    <citation type="journal article" date="2021" name="Commun. Biol.">
        <title>The genome of Shorea leprosula (Dipterocarpaceae) highlights the ecological relevance of drought in aseasonal tropical rainforests.</title>
        <authorList>
            <person name="Ng K.K.S."/>
            <person name="Kobayashi M.J."/>
            <person name="Fawcett J.A."/>
            <person name="Hatakeyama M."/>
            <person name="Paape T."/>
            <person name="Ng C.H."/>
            <person name="Ang C.C."/>
            <person name="Tnah L.H."/>
            <person name="Lee C.T."/>
            <person name="Nishiyama T."/>
            <person name="Sese J."/>
            <person name="O'Brien M.J."/>
            <person name="Copetti D."/>
            <person name="Mohd Noor M.I."/>
            <person name="Ong R.C."/>
            <person name="Putra M."/>
            <person name="Sireger I.Z."/>
            <person name="Indrioko S."/>
            <person name="Kosugi Y."/>
            <person name="Izuno A."/>
            <person name="Isagi Y."/>
            <person name="Lee S.L."/>
            <person name="Shimizu K.K."/>
        </authorList>
    </citation>
    <scope>NUCLEOTIDE SEQUENCE [LARGE SCALE GENOMIC DNA]</scope>
    <source>
        <strain evidence="1">214</strain>
    </source>
</reference>
<gene>
    <name evidence="1" type="ORF">SLEP1_g6111</name>
</gene>
<accession>A0AAV5I403</accession>
<evidence type="ECO:0000313" key="2">
    <source>
        <dbReference type="Proteomes" id="UP001054252"/>
    </source>
</evidence>
<dbReference type="EMBL" id="BPVZ01000006">
    <property type="protein sequence ID" value="GKU92376.1"/>
    <property type="molecule type" value="Genomic_DNA"/>
</dbReference>
<evidence type="ECO:0000313" key="1">
    <source>
        <dbReference type="EMBL" id="GKU92376.1"/>
    </source>
</evidence>